<dbReference type="PANTHER" id="PTHR44177">
    <property type="entry name" value="TETRATRICOPEPTIDE REPEAT PROTEIN 8"/>
    <property type="match status" value="1"/>
</dbReference>
<keyword evidence="2" id="KW-0479">Metal-binding</keyword>
<dbReference type="GO" id="GO:0046872">
    <property type="term" value="F:metal ion binding"/>
    <property type="evidence" value="ECO:0007669"/>
    <property type="project" value="UniProtKB-KW"/>
</dbReference>
<dbReference type="GO" id="GO:0036064">
    <property type="term" value="C:ciliary basal body"/>
    <property type="evidence" value="ECO:0007669"/>
    <property type="project" value="TreeGrafter"/>
</dbReference>
<dbReference type="Gene3D" id="1.25.40.10">
    <property type="entry name" value="Tetratricopeptide repeat domain"/>
    <property type="match status" value="1"/>
</dbReference>
<dbReference type="EMBL" id="OB660160">
    <property type="protein sequence ID" value="CAD7223153.1"/>
    <property type="molecule type" value="Genomic_DNA"/>
</dbReference>
<sequence length="924" mass="103866">MWKNGLQYGSLVSLLLALLMYNWKLTNHAEYQKKLEHVLEGMLSIERSSHLEAAPRVTVGFGACMDEFVNADEFFNFTHTEAPSRCFQHESINTWSELSELFICFFQGGAAAERYVASPALWNHLLERLKSASSRRRALGGNAPVMASRLAAEGCDVVLAGGMTQEMRKLLPENIEVVGPQTEIDDLHVIIEYPFGAQWGPWIAPRANRFIIHSDSNNPRLSSLDAFSESIREMESHIRKLSAQLQALPKTTLVHFEMASLSDVELLQLLVQWILPYTDSLGMNEQELPNLHSVLIYGNVSLISEPYPRVATTLDEMRQVFGVIGDRGFARHLKNSRTLSRIHVHTLAFQAIMTSKGSPWKNNFQAAVKASLIANRHVCGSSEVDIQKAKLIMDDSFSVSRGEGSGRIYLDVTNPVAIWEEDTTLMDPLYLAYRAYQLGKHQQCVDECTKILTKNPLDQAAWSLKTRALSAEVYVDDLEAGDEGLVESVMDDNSIATVARPGTSLRTPVNDDKPTSQTLRPQTASGRPLSGVVRPGSQSGSQNLERALVTPRTAHTARPFSASTGRSVRLGTASMMGSADSGDFINLARLNLPKYATIPWIAKPLCEYILYHQNDVRMALDLAARSTQAVHFNDWWWKFQLGKCYFRMGLLRDAEKQFLSALKQQEMIFPYLFLAQVYVRLDQPLSAIETYDRGLQMFPKEVRLLAGKARILEALHELGRAVKVYREVLSSDATDFEAIASIGLHHFYSDQPEVALRYYRRILQMGVQNAELYNNIGLCCFFAQQYDMTLKCFDRALCLAEDSVRGDVWYNIGEVALYLGDTSLAYQCFRLVLVHNSEHAEAYNNLGVLEMRRGKADTARVFFQTSASLGEHLFEPHYNYASLAEKMGDLQSSFVVAKKASQIYPRHADTKDLLQQLMKLFASL</sequence>
<dbReference type="GO" id="GO:0006096">
    <property type="term" value="P:glycolytic process"/>
    <property type="evidence" value="ECO:0007669"/>
    <property type="project" value="UniProtKB-KW"/>
</dbReference>
<dbReference type="AlphaFoldDB" id="A0A7R8W5P0"/>
<dbReference type="CDD" id="cd21341">
    <property type="entry name" value="TTC8_N"/>
    <property type="match status" value="1"/>
</dbReference>
<dbReference type="GO" id="GO:1905515">
    <property type="term" value="P:non-motile cilium assembly"/>
    <property type="evidence" value="ECO:0007669"/>
    <property type="project" value="InterPro"/>
</dbReference>
<dbReference type="InterPro" id="IPR029056">
    <property type="entry name" value="Ribokinase-like"/>
</dbReference>
<evidence type="ECO:0000256" key="6">
    <source>
        <dbReference type="SAM" id="MobiDB-lite"/>
    </source>
</evidence>
<dbReference type="GO" id="GO:0016773">
    <property type="term" value="F:phosphotransferase activity, alcohol group as acceptor"/>
    <property type="evidence" value="ECO:0007669"/>
    <property type="project" value="InterPro"/>
</dbReference>
<evidence type="ECO:0000256" key="1">
    <source>
        <dbReference type="ARBA" id="ARBA00022679"/>
    </source>
</evidence>
<dbReference type="Gene3D" id="3.40.1190.20">
    <property type="match status" value="1"/>
</dbReference>
<organism evidence="7">
    <name type="scientific">Cyprideis torosa</name>
    <dbReference type="NCBI Taxonomy" id="163714"/>
    <lineage>
        <taxon>Eukaryota</taxon>
        <taxon>Metazoa</taxon>
        <taxon>Ecdysozoa</taxon>
        <taxon>Arthropoda</taxon>
        <taxon>Crustacea</taxon>
        <taxon>Oligostraca</taxon>
        <taxon>Ostracoda</taxon>
        <taxon>Podocopa</taxon>
        <taxon>Podocopida</taxon>
        <taxon>Cytherocopina</taxon>
        <taxon>Cytheroidea</taxon>
        <taxon>Cytherideidae</taxon>
        <taxon>Cyprideis</taxon>
    </lineage>
</organism>
<dbReference type="GO" id="GO:0097730">
    <property type="term" value="C:non-motile cilium"/>
    <property type="evidence" value="ECO:0007669"/>
    <property type="project" value="TreeGrafter"/>
</dbReference>
<dbReference type="GO" id="GO:0034464">
    <property type="term" value="C:BBSome"/>
    <property type="evidence" value="ECO:0007669"/>
    <property type="project" value="InterPro"/>
</dbReference>
<dbReference type="InterPro" id="IPR019734">
    <property type="entry name" value="TPR_rpt"/>
</dbReference>
<keyword evidence="4" id="KW-0460">Magnesium</keyword>
<dbReference type="InterPro" id="IPR007666">
    <property type="entry name" value="ADP_PFK/GK"/>
</dbReference>
<evidence type="ECO:0000256" key="4">
    <source>
        <dbReference type="ARBA" id="ARBA00022842"/>
    </source>
</evidence>
<gene>
    <name evidence="7" type="ORF">CTOB1V02_LOCUS1147</name>
</gene>
<feature type="region of interest" description="Disordered" evidence="6">
    <location>
        <begin position="500"/>
        <end position="543"/>
    </location>
</feature>
<keyword evidence="1" id="KW-0808">Transferase</keyword>
<dbReference type="GO" id="GO:0016301">
    <property type="term" value="F:kinase activity"/>
    <property type="evidence" value="ECO:0007669"/>
    <property type="project" value="UniProtKB-KW"/>
</dbReference>
<dbReference type="PROSITE" id="PS50005">
    <property type="entry name" value="TPR"/>
    <property type="match status" value="2"/>
</dbReference>
<accession>A0A7R8W5P0</accession>
<feature type="compositionally biased region" description="Polar residues" evidence="6">
    <location>
        <begin position="515"/>
        <end position="525"/>
    </location>
</feature>
<dbReference type="OrthoDB" id="421121at2759"/>
<dbReference type="Pfam" id="PF04587">
    <property type="entry name" value="ADP_PFK_GK"/>
    <property type="match status" value="1"/>
</dbReference>
<name>A0A7R8W5P0_9CRUS</name>
<dbReference type="InterPro" id="IPR028796">
    <property type="entry name" value="BBS8"/>
</dbReference>
<protein>
    <submittedName>
        <fullName evidence="7">Uncharacterized protein</fullName>
    </submittedName>
</protein>
<keyword evidence="3" id="KW-0418">Kinase</keyword>
<dbReference type="SMART" id="SM00028">
    <property type="entry name" value="TPR"/>
    <property type="match status" value="8"/>
</dbReference>
<dbReference type="SUPFAM" id="SSF48452">
    <property type="entry name" value="TPR-like"/>
    <property type="match status" value="1"/>
</dbReference>
<dbReference type="PROSITE" id="PS51255">
    <property type="entry name" value="ADPK"/>
    <property type="match status" value="1"/>
</dbReference>
<evidence type="ECO:0000313" key="7">
    <source>
        <dbReference type="EMBL" id="CAD7223153.1"/>
    </source>
</evidence>
<evidence type="ECO:0000256" key="2">
    <source>
        <dbReference type="ARBA" id="ARBA00022723"/>
    </source>
</evidence>
<dbReference type="PANTHER" id="PTHR44177:SF1">
    <property type="entry name" value="TETRATRICOPEPTIDE REPEAT PROTEIN 8"/>
    <property type="match status" value="1"/>
</dbReference>
<dbReference type="SUPFAM" id="SSF53613">
    <property type="entry name" value="Ribokinase-like"/>
    <property type="match status" value="1"/>
</dbReference>
<reference evidence="7" key="1">
    <citation type="submission" date="2020-11" db="EMBL/GenBank/DDBJ databases">
        <authorList>
            <person name="Tran Van P."/>
        </authorList>
    </citation>
    <scope>NUCLEOTIDE SEQUENCE</scope>
</reference>
<proteinExistence type="predicted"/>
<keyword evidence="5" id="KW-0324">Glycolysis</keyword>
<dbReference type="InterPro" id="IPR011990">
    <property type="entry name" value="TPR-like_helical_dom_sf"/>
</dbReference>
<evidence type="ECO:0000256" key="5">
    <source>
        <dbReference type="ARBA" id="ARBA00023152"/>
    </source>
</evidence>
<dbReference type="Pfam" id="PF13432">
    <property type="entry name" value="TPR_16"/>
    <property type="match status" value="2"/>
</dbReference>
<evidence type="ECO:0000256" key="3">
    <source>
        <dbReference type="ARBA" id="ARBA00022777"/>
    </source>
</evidence>